<name>A0ABV1YK52_9HYPH</name>
<proteinExistence type="predicted"/>
<keyword evidence="2" id="KW-1185">Reference proteome</keyword>
<reference evidence="1 2" key="1">
    <citation type="journal article" date="2024" name="Proc. Natl. Acad. Sci. U.S.A.">
        <title>The evolutionary genomics of adaptation to stress in wild rhizobium bacteria.</title>
        <authorList>
            <person name="Kehlet-Delgado H."/>
            <person name="Montoya A.P."/>
            <person name="Jensen K.T."/>
            <person name="Wendlandt C.E."/>
            <person name="Dexheimer C."/>
            <person name="Roberts M."/>
            <person name="Torres Martinez L."/>
            <person name="Friesen M.L."/>
            <person name="Griffitts J.S."/>
            <person name="Porter S.S."/>
        </authorList>
    </citation>
    <scope>NUCLEOTIDE SEQUENCE [LARGE SCALE GENOMIC DNA]</scope>
    <source>
        <strain evidence="1 2">M0729</strain>
    </source>
</reference>
<dbReference type="Proteomes" id="UP001464387">
    <property type="component" value="Unassembled WGS sequence"/>
</dbReference>
<evidence type="ECO:0000313" key="1">
    <source>
        <dbReference type="EMBL" id="MER8935502.1"/>
    </source>
</evidence>
<gene>
    <name evidence="1" type="ORF">NKI33_21415</name>
</gene>
<dbReference type="EMBL" id="JAMYPJ010000033">
    <property type="protein sequence ID" value="MER8935502.1"/>
    <property type="molecule type" value="Genomic_DNA"/>
</dbReference>
<evidence type="ECO:0000313" key="2">
    <source>
        <dbReference type="Proteomes" id="UP001464387"/>
    </source>
</evidence>
<organism evidence="1 2">
    <name type="scientific">Mesorhizobium opportunistum</name>
    <dbReference type="NCBI Taxonomy" id="593909"/>
    <lineage>
        <taxon>Bacteria</taxon>
        <taxon>Pseudomonadati</taxon>
        <taxon>Pseudomonadota</taxon>
        <taxon>Alphaproteobacteria</taxon>
        <taxon>Hyphomicrobiales</taxon>
        <taxon>Phyllobacteriaceae</taxon>
        <taxon>Mesorhizobium</taxon>
    </lineage>
</organism>
<sequence>MVSQAAWQAAIRRRPGMLLIHYNSRHIMEKIITPGEVKILPQTIINGSIHAGLDVALGDLREWHTLRAWCKNCSHHAEVKPAGLIRGYGKGALFSSVERALTAPPRQHRG</sequence>
<accession>A0ABV1YK52</accession>
<comment type="caution">
    <text evidence="1">The sequence shown here is derived from an EMBL/GenBank/DDBJ whole genome shotgun (WGS) entry which is preliminary data.</text>
</comment>
<dbReference type="RefSeq" id="WP_287388240.1">
    <property type="nucleotide sequence ID" value="NZ_JAMYMT010000027.1"/>
</dbReference>
<protein>
    <submittedName>
        <fullName evidence="1">Uncharacterized protein</fullName>
    </submittedName>
</protein>